<dbReference type="Proteomes" id="UP000708208">
    <property type="component" value="Unassembled WGS sequence"/>
</dbReference>
<reference evidence="2" key="1">
    <citation type="submission" date="2021-06" db="EMBL/GenBank/DDBJ databases">
        <authorList>
            <person name="Hodson N. C."/>
            <person name="Mongue J. A."/>
            <person name="Jaron S. K."/>
        </authorList>
    </citation>
    <scope>NUCLEOTIDE SEQUENCE</scope>
</reference>
<evidence type="ECO:0000313" key="2">
    <source>
        <dbReference type="EMBL" id="CAG7720258.1"/>
    </source>
</evidence>
<feature type="compositionally biased region" description="Pro residues" evidence="1">
    <location>
        <begin position="38"/>
        <end position="47"/>
    </location>
</feature>
<proteinExistence type="predicted"/>
<keyword evidence="3" id="KW-1185">Reference proteome</keyword>
<feature type="region of interest" description="Disordered" evidence="1">
    <location>
        <begin position="38"/>
        <end position="98"/>
    </location>
</feature>
<dbReference type="EMBL" id="CAJVCH010068977">
    <property type="protein sequence ID" value="CAG7720258.1"/>
    <property type="molecule type" value="Genomic_DNA"/>
</dbReference>
<name>A0A8J2NT80_9HEXA</name>
<gene>
    <name evidence="2" type="ORF">AFUS01_LOCUS9544</name>
</gene>
<sequence length="98" mass="10651">MRMYKAGEGNEGFGNKWRRGGSGNDGVAEKVLMEVYLPPRPVCPPTTRPTEGASNGVKRTSKFPSWSGPNIMVLDPPHYLKGGTQHPPSRPIPFALCS</sequence>
<protein>
    <submittedName>
        <fullName evidence="2">Uncharacterized protein</fullName>
    </submittedName>
</protein>
<evidence type="ECO:0000256" key="1">
    <source>
        <dbReference type="SAM" id="MobiDB-lite"/>
    </source>
</evidence>
<evidence type="ECO:0000313" key="3">
    <source>
        <dbReference type="Proteomes" id="UP000708208"/>
    </source>
</evidence>
<dbReference type="AlphaFoldDB" id="A0A8J2NT80"/>
<comment type="caution">
    <text evidence="2">The sequence shown here is derived from an EMBL/GenBank/DDBJ whole genome shotgun (WGS) entry which is preliminary data.</text>
</comment>
<feature type="region of interest" description="Disordered" evidence="1">
    <location>
        <begin position="1"/>
        <end position="23"/>
    </location>
</feature>
<accession>A0A8J2NT80</accession>
<organism evidence="2 3">
    <name type="scientific">Allacma fusca</name>
    <dbReference type="NCBI Taxonomy" id="39272"/>
    <lineage>
        <taxon>Eukaryota</taxon>
        <taxon>Metazoa</taxon>
        <taxon>Ecdysozoa</taxon>
        <taxon>Arthropoda</taxon>
        <taxon>Hexapoda</taxon>
        <taxon>Collembola</taxon>
        <taxon>Symphypleona</taxon>
        <taxon>Sminthuridae</taxon>
        <taxon>Allacma</taxon>
    </lineage>
</organism>